<dbReference type="Proteomes" id="UP000193920">
    <property type="component" value="Unassembled WGS sequence"/>
</dbReference>
<evidence type="ECO:0000313" key="1">
    <source>
        <dbReference type="EMBL" id="ORY35285.1"/>
    </source>
</evidence>
<proteinExistence type="predicted"/>
<reference evidence="1 2" key="1">
    <citation type="submission" date="2016-08" db="EMBL/GenBank/DDBJ databases">
        <title>A Parts List for Fungal Cellulosomes Revealed by Comparative Genomics.</title>
        <authorList>
            <consortium name="DOE Joint Genome Institute"/>
            <person name="Haitjema C.H."/>
            <person name="Gilmore S.P."/>
            <person name="Henske J.K."/>
            <person name="Solomon K.V."/>
            <person name="De Groot R."/>
            <person name="Kuo A."/>
            <person name="Mondo S.J."/>
            <person name="Salamov A.A."/>
            <person name="Labutti K."/>
            <person name="Zhao Z."/>
            <person name="Chiniquy J."/>
            <person name="Barry K."/>
            <person name="Brewer H.M."/>
            <person name="Purvine S.O."/>
            <person name="Wright A.T."/>
            <person name="Boxma B."/>
            <person name="Van Alen T."/>
            <person name="Hackstein J.H."/>
            <person name="Baker S.E."/>
            <person name="Grigoriev I.V."/>
            <person name="O'Malley M.A."/>
        </authorList>
    </citation>
    <scope>NUCLEOTIDE SEQUENCE [LARGE SCALE GENOMIC DNA]</scope>
    <source>
        <strain evidence="1 2">G1</strain>
    </source>
</reference>
<organism evidence="1 2">
    <name type="scientific">Neocallimastix californiae</name>
    <dbReference type="NCBI Taxonomy" id="1754190"/>
    <lineage>
        <taxon>Eukaryota</taxon>
        <taxon>Fungi</taxon>
        <taxon>Fungi incertae sedis</taxon>
        <taxon>Chytridiomycota</taxon>
        <taxon>Chytridiomycota incertae sedis</taxon>
        <taxon>Neocallimastigomycetes</taxon>
        <taxon>Neocallimastigales</taxon>
        <taxon>Neocallimastigaceae</taxon>
        <taxon>Neocallimastix</taxon>
    </lineage>
</organism>
<evidence type="ECO:0000313" key="2">
    <source>
        <dbReference type="Proteomes" id="UP000193920"/>
    </source>
</evidence>
<dbReference type="EMBL" id="MCOG01000152">
    <property type="protein sequence ID" value="ORY35285.1"/>
    <property type="molecule type" value="Genomic_DNA"/>
</dbReference>
<dbReference type="AlphaFoldDB" id="A0A1Y2BMA6"/>
<keyword evidence="2" id="KW-1185">Reference proteome</keyword>
<accession>A0A1Y2BMA6</accession>
<name>A0A1Y2BMA6_9FUNG</name>
<sequence>MVNLNYEDLNDELITRCIFRKMKENNIKKNSFIRYYRRLKELKVDNDAEDMNNETIKEQKLSLRLEKNDILREIMKKDKENLRLLIILSMRFREKLRQDIIRKNLRK</sequence>
<protein>
    <submittedName>
        <fullName evidence="1">Uncharacterized protein</fullName>
    </submittedName>
</protein>
<gene>
    <name evidence="1" type="ORF">LY90DRAFT_704922</name>
</gene>
<comment type="caution">
    <text evidence="1">The sequence shown here is derived from an EMBL/GenBank/DDBJ whole genome shotgun (WGS) entry which is preliminary data.</text>
</comment>